<protein>
    <recommendedName>
        <fullName evidence="3">Integrase, catalytic region, zinc finger, CCHC-type, peptidase aspartic, catalytic</fullName>
    </recommendedName>
</protein>
<name>A0A6L2KIY9_TANCI</name>
<evidence type="ECO:0000313" key="2">
    <source>
        <dbReference type="EMBL" id="GEU48622.1"/>
    </source>
</evidence>
<evidence type="ECO:0008006" key="3">
    <source>
        <dbReference type="Google" id="ProtNLM"/>
    </source>
</evidence>
<feature type="region of interest" description="Disordered" evidence="1">
    <location>
        <begin position="424"/>
        <end position="456"/>
    </location>
</feature>
<dbReference type="CDD" id="cd09272">
    <property type="entry name" value="RNase_HI_RT_Ty1"/>
    <property type="match status" value="1"/>
</dbReference>
<sequence>MLKNFVEEFLDIVRFGNDHFAAITGYCDYVHGNITICHVYYVEGLGHNLFSVGKLCGGNLEVAFRFKTCYVRNLEGYDILIGACDSNLNTISISDMAASSLSQYAIELLKKQEMDESDSMSTHMATASLDADYRALLSIRRIIIDSGFELIAYSDVDYAGCHDDCKTTLGGLEFLGEKLVSWSSKKQDCIVMSTTEAEFTKIIIDHYINAHLDISRRVHDNYHRVKNDDIVKHIFNSRKNKEGTRMKIPEWMITEEIKLTAHYQMNAVIFWVDVPMTQSQPIESIQKTHMTISATRTPNSEVTEGESSAQCKSTNVEKVKEHMVNEEIKNLVEGTENVNLDEFMNDIFDDQEEPSNRIDPRSNKGSPEVEKDVGMVIISNDDVEEESGGDEFELRRRKKGKELMVITQDAPASVDNEKLQELTVTDLTPSSSSPKPKTYNIPKFTRNGTNNFSVKS</sequence>
<feature type="region of interest" description="Disordered" evidence="1">
    <location>
        <begin position="348"/>
        <end position="371"/>
    </location>
</feature>
<accession>A0A6L2KIY9</accession>
<dbReference type="PANTHER" id="PTHR11439">
    <property type="entry name" value="GAG-POL-RELATED RETROTRANSPOSON"/>
    <property type="match status" value="1"/>
</dbReference>
<organism evidence="2">
    <name type="scientific">Tanacetum cinerariifolium</name>
    <name type="common">Dalmatian daisy</name>
    <name type="synonym">Chrysanthemum cinerariifolium</name>
    <dbReference type="NCBI Taxonomy" id="118510"/>
    <lineage>
        <taxon>Eukaryota</taxon>
        <taxon>Viridiplantae</taxon>
        <taxon>Streptophyta</taxon>
        <taxon>Embryophyta</taxon>
        <taxon>Tracheophyta</taxon>
        <taxon>Spermatophyta</taxon>
        <taxon>Magnoliopsida</taxon>
        <taxon>eudicotyledons</taxon>
        <taxon>Gunneridae</taxon>
        <taxon>Pentapetalae</taxon>
        <taxon>asterids</taxon>
        <taxon>campanulids</taxon>
        <taxon>Asterales</taxon>
        <taxon>Asteraceae</taxon>
        <taxon>Asteroideae</taxon>
        <taxon>Anthemideae</taxon>
        <taxon>Anthemidinae</taxon>
        <taxon>Tanacetum</taxon>
    </lineage>
</organism>
<proteinExistence type="predicted"/>
<reference evidence="2" key="1">
    <citation type="journal article" date="2019" name="Sci. Rep.">
        <title>Draft genome of Tanacetum cinerariifolium, the natural source of mosquito coil.</title>
        <authorList>
            <person name="Yamashiro T."/>
            <person name="Shiraishi A."/>
            <person name="Satake H."/>
            <person name="Nakayama K."/>
        </authorList>
    </citation>
    <scope>NUCLEOTIDE SEQUENCE</scope>
</reference>
<feature type="compositionally biased region" description="Basic and acidic residues" evidence="1">
    <location>
        <begin position="354"/>
        <end position="371"/>
    </location>
</feature>
<gene>
    <name evidence="2" type="ORF">Tci_020600</name>
</gene>
<dbReference type="AlphaFoldDB" id="A0A6L2KIY9"/>
<dbReference type="EMBL" id="BKCJ010002447">
    <property type="protein sequence ID" value="GEU48622.1"/>
    <property type="molecule type" value="Genomic_DNA"/>
</dbReference>
<comment type="caution">
    <text evidence="2">The sequence shown here is derived from an EMBL/GenBank/DDBJ whole genome shotgun (WGS) entry which is preliminary data.</text>
</comment>
<feature type="compositionally biased region" description="Polar residues" evidence="1">
    <location>
        <begin position="446"/>
        <end position="456"/>
    </location>
</feature>
<evidence type="ECO:0000256" key="1">
    <source>
        <dbReference type="SAM" id="MobiDB-lite"/>
    </source>
</evidence>
<dbReference type="PANTHER" id="PTHR11439:SF483">
    <property type="entry name" value="PEPTIDE SYNTHASE GLIP-LIKE, PUTATIVE (AFU_ORTHOLOGUE AFUA_3G12920)-RELATED"/>
    <property type="match status" value="1"/>
</dbReference>